<organism evidence="1 2">
    <name type="scientific">Araneus ventricosus</name>
    <name type="common">Orbweaver spider</name>
    <name type="synonym">Epeira ventricosa</name>
    <dbReference type="NCBI Taxonomy" id="182803"/>
    <lineage>
        <taxon>Eukaryota</taxon>
        <taxon>Metazoa</taxon>
        <taxon>Ecdysozoa</taxon>
        <taxon>Arthropoda</taxon>
        <taxon>Chelicerata</taxon>
        <taxon>Arachnida</taxon>
        <taxon>Araneae</taxon>
        <taxon>Araneomorphae</taxon>
        <taxon>Entelegynae</taxon>
        <taxon>Araneoidea</taxon>
        <taxon>Araneidae</taxon>
        <taxon>Araneus</taxon>
    </lineage>
</organism>
<protein>
    <submittedName>
        <fullName evidence="1">Uncharacterized protein</fullName>
    </submittedName>
</protein>
<comment type="caution">
    <text evidence="1">The sequence shown here is derived from an EMBL/GenBank/DDBJ whole genome shotgun (WGS) entry which is preliminary data.</text>
</comment>
<sequence>MLAVHVLNEEINIKVKHGQLLQEIIRTESSITACFNALTDQELRKATDEIESIQDALRKDLPLQRDCDIEVISFPNENSCIVIDDGNAFLNDTVDKNIVMHELNNASRDVLAEESNACCVKNSDKENALKVPCDLANSNAIKSTGQLPNFDMYFAIATNNPCLINTRINTLKLNATPDGEDNDTKNY</sequence>
<dbReference type="Proteomes" id="UP000499080">
    <property type="component" value="Unassembled WGS sequence"/>
</dbReference>
<reference evidence="1 2" key="1">
    <citation type="journal article" date="2019" name="Sci. Rep.">
        <title>Orb-weaving spider Araneus ventricosus genome elucidates the spidroin gene catalogue.</title>
        <authorList>
            <person name="Kono N."/>
            <person name="Nakamura H."/>
            <person name="Ohtoshi R."/>
            <person name="Moran D.A.P."/>
            <person name="Shinohara A."/>
            <person name="Yoshida Y."/>
            <person name="Fujiwara M."/>
            <person name="Mori M."/>
            <person name="Tomita M."/>
            <person name="Arakawa K."/>
        </authorList>
    </citation>
    <scope>NUCLEOTIDE SEQUENCE [LARGE SCALE GENOMIC DNA]</scope>
</reference>
<accession>A0A4Y2RZH1</accession>
<gene>
    <name evidence="1" type="ORF">AVEN_64564_1</name>
</gene>
<evidence type="ECO:0000313" key="2">
    <source>
        <dbReference type="Proteomes" id="UP000499080"/>
    </source>
</evidence>
<dbReference type="AlphaFoldDB" id="A0A4Y2RZH1"/>
<dbReference type="EMBL" id="BGPR01019196">
    <property type="protein sequence ID" value="GBN81252.1"/>
    <property type="molecule type" value="Genomic_DNA"/>
</dbReference>
<keyword evidence="2" id="KW-1185">Reference proteome</keyword>
<evidence type="ECO:0000313" key="1">
    <source>
        <dbReference type="EMBL" id="GBN81252.1"/>
    </source>
</evidence>
<name>A0A4Y2RZH1_ARAVE</name>
<proteinExistence type="predicted"/>